<dbReference type="Proteomes" id="UP000663874">
    <property type="component" value="Unassembled WGS sequence"/>
</dbReference>
<keyword evidence="1" id="KW-1133">Transmembrane helix</keyword>
<keyword evidence="1" id="KW-0812">Transmembrane</keyword>
<dbReference type="EMBL" id="CAJOAX010008114">
    <property type="protein sequence ID" value="CAF4025936.1"/>
    <property type="molecule type" value="Genomic_DNA"/>
</dbReference>
<feature type="transmembrane region" description="Helical" evidence="1">
    <location>
        <begin position="158"/>
        <end position="179"/>
    </location>
</feature>
<dbReference type="EMBL" id="CAJNOU010007782">
    <property type="protein sequence ID" value="CAF1530038.1"/>
    <property type="molecule type" value="Genomic_DNA"/>
</dbReference>
<dbReference type="EMBL" id="CAJNOO010001084">
    <property type="protein sequence ID" value="CAF1092937.1"/>
    <property type="molecule type" value="Genomic_DNA"/>
</dbReference>
<evidence type="ECO:0000313" key="2">
    <source>
        <dbReference type="EMBL" id="CAF1092937.1"/>
    </source>
</evidence>
<dbReference type="Proteomes" id="UP000663889">
    <property type="component" value="Unassembled WGS sequence"/>
</dbReference>
<evidence type="ECO:0000313" key="6">
    <source>
        <dbReference type="Proteomes" id="UP000663889"/>
    </source>
</evidence>
<reference evidence="3" key="1">
    <citation type="submission" date="2021-02" db="EMBL/GenBank/DDBJ databases">
        <authorList>
            <person name="Nowell W R."/>
        </authorList>
    </citation>
    <scope>NUCLEOTIDE SEQUENCE</scope>
</reference>
<comment type="caution">
    <text evidence="3">The sequence shown here is derived from an EMBL/GenBank/DDBJ whole genome shotgun (WGS) entry which is preliminary data.</text>
</comment>
<evidence type="ECO:0000313" key="4">
    <source>
        <dbReference type="EMBL" id="CAF3833125.1"/>
    </source>
</evidence>
<evidence type="ECO:0000313" key="3">
    <source>
        <dbReference type="EMBL" id="CAF1530038.1"/>
    </source>
</evidence>
<protein>
    <submittedName>
        <fullName evidence="3">Uncharacterized protein</fullName>
    </submittedName>
</protein>
<accession>A0A815VGU4</accession>
<evidence type="ECO:0000256" key="1">
    <source>
        <dbReference type="SAM" id="Phobius"/>
    </source>
</evidence>
<sequence>MDKENKEIANHKQPNTDTEQLLLLANDLINAFHQPQLLLKNESEQRSLTEEKLAVTENSLIVAAKELVETKHTLSGTKQELTETKQTLSATKQELTETKHALSAIDHKLFIAEQNLLLVNVELNLMKQKFLKLEMPMNDKEYTQANQSYNNMKSIKSMFYPLIVILPIMAIVFLVKQMLV</sequence>
<dbReference type="AlphaFoldDB" id="A0A815VGU4"/>
<keyword evidence="1" id="KW-0472">Membrane</keyword>
<gene>
    <name evidence="4" type="ORF">FNK824_LOCUS16876</name>
    <name evidence="5" type="ORF">OTI717_LOCUS30371</name>
    <name evidence="2" type="ORF">RFH988_LOCUS18904</name>
    <name evidence="3" type="ORF">SEV965_LOCUS37476</name>
</gene>
<organism evidence="3 6">
    <name type="scientific">Rotaria sordida</name>
    <dbReference type="NCBI Taxonomy" id="392033"/>
    <lineage>
        <taxon>Eukaryota</taxon>
        <taxon>Metazoa</taxon>
        <taxon>Spiralia</taxon>
        <taxon>Gnathifera</taxon>
        <taxon>Rotifera</taxon>
        <taxon>Eurotatoria</taxon>
        <taxon>Bdelloidea</taxon>
        <taxon>Philodinida</taxon>
        <taxon>Philodinidae</taxon>
        <taxon>Rotaria</taxon>
    </lineage>
</organism>
<dbReference type="Proteomes" id="UP000663882">
    <property type="component" value="Unassembled WGS sequence"/>
</dbReference>
<name>A0A815VGU4_9BILA</name>
<dbReference type="EMBL" id="CAJOBE010002609">
    <property type="protein sequence ID" value="CAF3833125.1"/>
    <property type="molecule type" value="Genomic_DNA"/>
</dbReference>
<evidence type="ECO:0000313" key="5">
    <source>
        <dbReference type="EMBL" id="CAF4025936.1"/>
    </source>
</evidence>
<proteinExistence type="predicted"/>
<dbReference type="Proteomes" id="UP000663823">
    <property type="component" value="Unassembled WGS sequence"/>
</dbReference>